<proteinExistence type="predicted"/>
<protein>
    <submittedName>
        <fullName evidence="2">Glutamate receptor 2.8-like</fullName>
    </submittedName>
</protein>
<feature type="compositionally biased region" description="Basic and acidic residues" evidence="1">
    <location>
        <begin position="94"/>
        <end position="115"/>
    </location>
</feature>
<feature type="region of interest" description="Disordered" evidence="1">
    <location>
        <begin position="1"/>
        <end position="23"/>
    </location>
</feature>
<feature type="region of interest" description="Disordered" evidence="1">
    <location>
        <begin position="84"/>
        <end position="126"/>
    </location>
</feature>
<dbReference type="Proteomes" id="UP000250235">
    <property type="component" value="Unassembled WGS sequence"/>
</dbReference>
<organism evidence="2 3">
    <name type="scientific">Dorcoceras hygrometricum</name>
    <dbReference type="NCBI Taxonomy" id="472368"/>
    <lineage>
        <taxon>Eukaryota</taxon>
        <taxon>Viridiplantae</taxon>
        <taxon>Streptophyta</taxon>
        <taxon>Embryophyta</taxon>
        <taxon>Tracheophyta</taxon>
        <taxon>Spermatophyta</taxon>
        <taxon>Magnoliopsida</taxon>
        <taxon>eudicotyledons</taxon>
        <taxon>Gunneridae</taxon>
        <taxon>Pentapetalae</taxon>
        <taxon>asterids</taxon>
        <taxon>lamiids</taxon>
        <taxon>Lamiales</taxon>
        <taxon>Gesneriaceae</taxon>
        <taxon>Didymocarpoideae</taxon>
        <taxon>Trichosporeae</taxon>
        <taxon>Loxocarpinae</taxon>
        <taxon>Dorcoceras</taxon>
    </lineage>
</organism>
<reference evidence="2 3" key="1">
    <citation type="journal article" date="2015" name="Proc. Natl. Acad. Sci. U.S.A.">
        <title>The resurrection genome of Boea hygrometrica: A blueprint for survival of dehydration.</title>
        <authorList>
            <person name="Xiao L."/>
            <person name="Yang G."/>
            <person name="Zhang L."/>
            <person name="Yang X."/>
            <person name="Zhao S."/>
            <person name="Ji Z."/>
            <person name="Zhou Q."/>
            <person name="Hu M."/>
            <person name="Wang Y."/>
            <person name="Chen M."/>
            <person name="Xu Y."/>
            <person name="Jin H."/>
            <person name="Xiao X."/>
            <person name="Hu G."/>
            <person name="Bao F."/>
            <person name="Hu Y."/>
            <person name="Wan P."/>
            <person name="Li L."/>
            <person name="Deng X."/>
            <person name="Kuang T."/>
            <person name="Xiang C."/>
            <person name="Zhu J.K."/>
            <person name="Oliver M.J."/>
            <person name="He Y."/>
        </authorList>
    </citation>
    <scope>NUCLEOTIDE SEQUENCE [LARGE SCALE GENOMIC DNA]</scope>
    <source>
        <strain evidence="3">cv. XS01</strain>
    </source>
</reference>
<sequence>MGRLSWTGRRYLAGTEQPEDQAKRMKSRVQVQNDSSADQVQSTRAVIECEASANWIKALWQYSAMKKHPAGRNQLDAIYMNKMMSRKRQSQAHTTEDKRKRRERSVVRTNNDRTHNTSSGKTLVKPARTRNTSQCVRIHLRVSIHCISLTHRFTPYEN</sequence>
<name>A0A2Z7CRR1_9LAMI</name>
<keyword evidence="2" id="KW-0675">Receptor</keyword>
<accession>A0A2Z7CRR1</accession>
<evidence type="ECO:0000313" key="2">
    <source>
        <dbReference type="EMBL" id="KZV49780.1"/>
    </source>
</evidence>
<dbReference type="EMBL" id="KQ992981">
    <property type="protein sequence ID" value="KZV49780.1"/>
    <property type="molecule type" value="Genomic_DNA"/>
</dbReference>
<evidence type="ECO:0000313" key="3">
    <source>
        <dbReference type="Proteomes" id="UP000250235"/>
    </source>
</evidence>
<gene>
    <name evidence="2" type="ORF">F511_07331</name>
</gene>
<evidence type="ECO:0000256" key="1">
    <source>
        <dbReference type="SAM" id="MobiDB-lite"/>
    </source>
</evidence>
<keyword evidence="3" id="KW-1185">Reference proteome</keyword>
<dbReference type="AlphaFoldDB" id="A0A2Z7CRR1"/>